<dbReference type="Gene3D" id="3.40.50.1820">
    <property type="entry name" value="alpha/beta hydrolase"/>
    <property type="match status" value="1"/>
</dbReference>
<evidence type="ECO:0000313" key="3">
    <source>
        <dbReference type="Proteomes" id="UP000001937"/>
    </source>
</evidence>
<feature type="region of interest" description="Disordered" evidence="1">
    <location>
        <begin position="85"/>
        <end position="116"/>
    </location>
</feature>
<protein>
    <recommendedName>
        <fullName evidence="4">Alpha/beta hydrolase fold</fullName>
    </recommendedName>
</protein>
<dbReference type="EMBL" id="CP000249">
    <property type="protein sequence ID" value="ABD12224.1"/>
    <property type="molecule type" value="Genomic_DNA"/>
</dbReference>
<proteinExistence type="predicted"/>
<evidence type="ECO:0008006" key="4">
    <source>
        <dbReference type="Google" id="ProtNLM"/>
    </source>
</evidence>
<reference evidence="2 3" key="1">
    <citation type="journal article" date="2007" name="Genome Res.">
        <title>Genome characteristics of facultatively symbiotic Frankia sp. strains reflect host range and host plant biogeography.</title>
        <authorList>
            <person name="Normand P."/>
            <person name="Lapierre P."/>
            <person name="Tisa L.S."/>
            <person name="Gogarten J.P."/>
            <person name="Alloisio N."/>
            <person name="Bagnarol E."/>
            <person name="Bassi C.A."/>
            <person name="Berry A.M."/>
            <person name="Bickhart D.M."/>
            <person name="Choisne N."/>
            <person name="Couloux A."/>
            <person name="Cournoyer B."/>
            <person name="Cruveiller S."/>
            <person name="Daubin V."/>
            <person name="Demange N."/>
            <person name="Francino M.P."/>
            <person name="Goltsman E."/>
            <person name="Huang Y."/>
            <person name="Kopp O.R."/>
            <person name="Labarre L."/>
            <person name="Lapidus A."/>
            <person name="Lavire C."/>
            <person name="Marechal J."/>
            <person name="Martinez M."/>
            <person name="Mastronunzio J.E."/>
            <person name="Mullin B.C."/>
            <person name="Niemann J."/>
            <person name="Pujic P."/>
            <person name="Rawnsley T."/>
            <person name="Rouy Z."/>
            <person name="Schenowitz C."/>
            <person name="Sellstedt A."/>
            <person name="Tavares F."/>
            <person name="Tomkins J.P."/>
            <person name="Vallenet D."/>
            <person name="Valverde C."/>
            <person name="Wall L.G."/>
            <person name="Wang Y."/>
            <person name="Medigue C."/>
            <person name="Benson D.R."/>
        </authorList>
    </citation>
    <scope>NUCLEOTIDE SEQUENCE [LARGE SCALE GENOMIC DNA]</scope>
    <source>
        <strain evidence="3">DSM 45818 / CECT 9043 / CcI3</strain>
    </source>
</reference>
<gene>
    <name evidence="2" type="ordered locus">Francci3_2866</name>
</gene>
<feature type="compositionally biased region" description="Low complexity" evidence="1">
    <location>
        <begin position="15"/>
        <end position="27"/>
    </location>
</feature>
<dbReference type="eggNOG" id="COG2267">
    <property type="taxonomic scope" value="Bacteria"/>
</dbReference>
<feature type="compositionally biased region" description="Basic residues" evidence="1">
    <location>
        <begin position="28"/>
        <end position="37"/>
    </location>
</feature>
<feature type="region of interest" description="Disordered" evidence="1">
    <location>
        <begin position="1"/>
        <end position="53"/>
    </location>
</feature>
<dbReference type="SUPFAM" id="SSF53474">
    <property type="entry name" value="alpha/beta-Hydrolases"/>
    <property type="match status" value="1"/>
</dbReference>
<organism evidence="2 3">
    <name type="scientific">Frankia casuarinae (strain DSM 45818 / CECT 9043 / HFP020203 / CcI3)</name>
    <dbReference type="NCBI Taxonomy" id="106370"/>
    <lineage>
        <taxon>Bacteria</taxon>
        <taxon>Bacillati</taxon>
        <taxon>Actinomycetota</taxon>
        <taxon>Actinomycetes</taxon>
        <taxon>Frankiales</taxon>
        <taxon>Frankiaceae</taxon>
        <taxon>Frankia</taxon>
    </lineage>
</organism>
<keyword evidence="3" id="KW-1185">Reference proteome</keyword>
<dbReference type="AlphaFoldDB" id="Q2J918"/>
<dbReference type="HOGENOM" id="CLU_844002_0_0_11"/>
<feature type="compositionally biased region" description="Low complexity" evidence="1">
    <location>
        <begin position="96"/>
        <end position="116"/>
    </location>
</feature>
<accession>Q2J918</accession>
<dbReference type="STRING" id="106370.Francci3_2866"/>
<evidence type="ECO:0000313" key="2">
    <source>
        <dbReference type="EMBL" id="ABD12224.1"/>
    </source>
</evidence>
<dbReference type="InterPro" id="IPR029058">
    <property type="entry name" value="AB_hydrolase_fold"/>
</dbReference>
<evidence type="ECO:0000256" key="1">
    <source>
        <dbReference type="SAM" id="MobiDB-lite"/>
    </source>
</evidence>
<dbReference type="Proteomes" id="UP000001937">
    <property type="component" value="Chromosome"/>
</dbReference>
<name>Q2J918_FRACC</name>
<dbReference type="KEGG" id="fra:Francci3_2866"/>
<sequence length="329" mass="35604">MRRPTWSRGFPYQVSGRPAPASSTARRSSSRPRRHSRSGPSQTRTGSGSAPPGHCDFWRSAAVGRPALLFHRRLHRWRVCRPRGASSYRHSMSSRDVTAPSVTTPPVTTPPVSADPFGRENHRSFWAQLDGPVHYVDLGGATRRPAAAVRARSRRLPPPLARLRPTAHPGLPVPRLAAAVLAYRRGRYTPHQLVDENLRRLCADPGRVPPAAIAAMVRAQSERGGIPGADQAYVGAARSVVWSLVRPASLAHMVRTVRQPTLLVHGSADRLIPVGVARHVAAERPDWRVEILDRFGHMPMLEAKAHRRAGAGLAGPGGGARPAAAVAAD</sequence>